<dbReference type="GeneID" id="54550364"/>
<dbReference type="Pfam" id="PF20328">
    <property type="entry name" value="DUF6623"/>
    <property type="match status" value="1"/>
</dbReference>
<dbReference type="InterPro" id="IPR046731">
    <property type="entry name" value="DUF6623"/>
</dbReference>
<reference evidence="1" key="1">
    <citation type="journal article" date="2020" name="Stud. Mycol.">
        <title>101 Dothideomycetes genomes: a test case for predicting lifestyles and emergence of pathogens.</title>
        <authorList>
            <person name="Haridas S."/>
            <person name="Albert R."/>
            <person name="Binder M."/>
            <person name="Bloem J."/>
            <person name="Labutti K."/>
            <person name="Salamov A."/>
            <person name="Andreopoulos B."/>
            <person name="Baker S."/>
            <person name="Barry K."/>
            <person name="Bills G."/>
            <person name="Bluhm B."/>
            <person name="Cannon C."/>
            <person name="Castanera R."/>
            <person name="Culley D."/>
            <person name="Daum C."/>
            <person name="Ezra D."/>
            <person name="Gonzalez J."/>
            <person name="Henrissat B."/>
            <person name="Kuo A."/>
            <person name="Liang C."/>
            <person name="Lipzen A."/>
            <person name="Lutzoni F."/>
            <person name="Magnuson J."/>
            <person name="Mondo S."/>
            <person name="Nolan M."/>
            <person name="Ohm R."/>
            <person name="Pangilinan J."/>
            <person name="Park H.-J."/>
            <person name="Ramirez L."/>
            <person name="Alfaro M."/>
            <person name="Sun H."/>
            <person name="Tritt A."/>
            <person name="Yoshinaga Y."/>
            <person name="Zwiers L.-H."/>
            <person name="Turgeon B."/>
            <person name="Goodwin S."/>
            <person name="Spatafora J."/>
            <person name="Crous P."/>
            <person name="Grigoriev I."/>
        </authorList>
    </citation>
    <scope>NUCLEOTIDE SEQUENCE</scope>
    <source>
        <strain evidence="1">CBS 379.55</strain>
    </source>
</reference>
<evidence type="ECO:0000313" key="1">
    <source>
        <dbReference type="EMBL" id="KAF2272437.1"/>
    </source>
</evidence>
<dbReference type="RefSeq" id="XP_033649976.1">
    <property type="nucleotide sequence ID" value="XM_033797189.1"/>
</dbReference>
<organism evidence="1 2">
    <name type="scientific">Westerdykella ornata</name>
    <dbReference type="NCBI Taxonomy" id="318751"/>
    <lineage>
        <taxon>Eukaryota</taxon>
        <taxon>Fungi</taxon>
        <taxon>Dikarya</taxon>
        <taxon>Ascomycota</taxon>
        <taxon>Pezizomycotina</taxon>
        <taxon>Dothideomycetes</taxon>
        <taxon>Pleosporomycetidae</taxon>
        <taxon>Pleosporales</taxon>
        <taxon>Sporormiaceae</taxon>
        <taxon>Westerdykella</taxon>
    </lineage>
</organism>
<dbReference type="OrthoDB" id="2340290at2759"/>
<accession>A0A6A6J869</accession>
<dbReference type="Proteomes" id="UP000800097">
    <property type="component" value="Unassembled WGS sequence"/>
</dbReference>
<dbReference type="AlphaFoldDB" id="A0A6A6J869"/>
<keyword evidence="2" id="KW-1185">Reference proteome</keyword>
<proteinExistence type="predicted"/>
<dbReference type="EMBL" id="ML986521">
    <property type="protein sequence ID" value="KAF2272437.1"/>
    <property type="molecule type" value="Genomic_DNA"/>
</dbReference>
<protein>
    <submittedName>
        <fullName evidence="1">Uncharacterized protein</fullName>
    </submittedName>
</protein>
<name>A0A6A6J869_WESOR</name>
<gene>
    <name evidence="1" type="ORF">EI97DRAFT_426358</name>
</gene>
<sequence>MAIKYVSRIHAMGIVVRNPTWQTDRFQGLSEVRPRRGDTSPSPDTIYFVIPTPAMIDGDNMKAVSAAVRFRTGSSTRVTEFTVTHNSLVIIHKTGLSLSHSSMAVHDETVPGGVPVQHSVLLEVKVDFTGSGPDDFIELAYAEVSFDNI</sequence>
<evidence type="ECO:0000313" key="2">
    <source>
        <dbReference type="Proteomes" id="UP000800097"/>
    </source>
</evidence>